<dbReference type="AlphaFoldDB" id="A0AA40DGR7"/>
<gene>
    <name evidence="3" type="ORF">QBC41DRAFT_299081</name>
</gene>
<reference evidence="3" key="1">
    <citation type="submission" date="2023-06" db="EMBL/GenBank/DDBJ databases">
        <title>Genome-scale phylogeny and comparative genomics of the fungal order Sordariales.</title>
        <authorList>
            <consortium name="Lawrence Berkeley National Laboratory"/>
            <person name="Hensen N."/>
            <person name="Bonometti L."/>
            <person name="Westerberg I."/>
            <person name="Brannstrom I.O."/>
            <person name="Guillou S."/>
            <person name="Cros-Aarteil S."/>
            <person name="Calhoun S."/>
            <person name="Haridas S."/>
            <person name="Kuo A."/>
            <person name="Mondo S."/>
            <person name="Pangilinan J."/>
            <person name="Riley R."/>
            <person name="Labutti K."/>
            <person name="Andreopoulos B."/>
            <person name="Lipzen A."/>
            <person name="Chen C."/>
            <person name="Yanf M."/>
            <person name="Daum C."/>
            <person name="Ng V."/>
            <person name="Clum A."/>
            <person name="Steindorff A."/>
            <person name="Ohm R."/>
            <person name="Martin F."/>
            <person name="Silar P."/>
            <person name="Natvig D."/>
            <person name="Lalanne C."/>
            <person name="Gautier V."/>
            <person name="Ament-Velasquez S.L."/>
            <person name="Kruys A."/>
            <person name="Hutchinson M.I."/>
            <person name="Powell A.J."/>
            <person name="Barry K."/>
            <person name="Miller A.N."/>
            <person name="Grigoriev I.V."/>
            <person name="Debuchy R."/>
            <person name="Gladieux P."/>
            <person name="Thoren M.H."/>
            <person name="Johannesson H."/>
        </authorList>
    </citation>
    <scope>NUCLEOTIDE SEQUENCE</scope>
    <source>
        <strain evidence="3">CBS 307.81</strain>
    </source>
</reference>
<feature type="domain" description="DSBA-like thioredoxin" evidence="2">
    <location>
        <begin position="19"/>
        <end position="139"/>
    </location>
</feature>
<evidence type="ECO:0000256" key="1">
    <source>
        <dbReference type="SAM" id="MobiDB-lite"/>
    </source>
</evidence>
<dbReference type="EMBL" id="JAULSY010000009">
    <property type="protein sequence ID" value="KAK0672975.1"/>
    <property type="molecule type" value="Genomic_DNA"/>
</dbReference>
<sequence length="320" mass="35563">MSSPTTTTTTTSPEPFHFQIDIYTDTVCPFSHLGHLSLTRAISSFSSSTSATFSLTYHPYILYPTARPSSRPLGEALKHIYSSHSSPSHQTQTQTQTSSSILTHLDNLASVYNTKFNWDGLTGNSRDSHRLVLLAQERFQHHPHPQSHPHPHPQPPTTHPHPPTLHHFLTHLHHSTFHLGHDISNRHTLASIGLSFHLFPTLQEGLAWFESGQLGAEVDEECERAKKKVGVRAVPSYVVNGRWVVGGMQEGGWWEGLFGRVIAQHRQEGIVGDEEGEGEEGEEREEQDGVEGEQQHGRNCRVVVGGGVVADDDGRERGRT</sequence>
<evidence type="ECO:0000313" key="3">
    <source>
        <dbReference type="EMBL" id="KAK0672975.1"/>
    </source>
</evidence>
<feature type="compositionally biased region" description="Pro residues" evidence="1">
    <location>
        <begin position="152"/>
        <end position="163"/>
    </location>
</feature>
<name>A0AA40DGR7_9PEZI</name>
<dbReference type="Pfam" id="PF01323">
    <property type="entry name" value="DSBA"/>
    <property type="match status" value="1"/>
</dbReference>
<dbReference type="Proteomes" id="UP001174997">
    <property type="component" value="Unassembled WGS sequence"/>
</dbReference>
<evidence type="ECO:0000313" key="4">
    <source>
        <dbReference type="Proteomes" id="UP001174997"/>
    </source>
</evidence>
<feature type="region of interest" description="Disordered" evidence="1">
    <location>
        <begin position="269"/>
        <end position="320"/>
    </location>
</feature>
<dbReference type="SUPFAM" id="SSF52833">
    <property type="entry name" value="Thioredoxin-like"/>
    <property type="match status" value="1"/>
</dbReference>
<proteinExistence type="predicted"/>
<feature type="region of interest" description="Disordered" evidence="1">
    <location>
        <begin position="141"/>
        <end position="164"/>
    </location>
</feature>
<comment type="caution">
    <text evidence="3">The sequence shown here is derived from an EMBL/GenBank/DDBJ whole genome shotgun (WGS) entry which is preliminary data.</text>
</comment>
<organism evidence="3 4">
    <name type="scientific">Cercophora samala</name>
    <dbReference type="NCBI Taxonomy" id="330535"/>
    <lineage>
        <taxon>Eukaryota</taxon>
        <taxon>Fungi</taxon>
        <taxon>Dikarya</taxon>
        <taxon>Ascomycota</taxon>
        <taxon>Pezizomycotina</taxon>
        <taxon>Sordariomycetes</taxon>
        <taxon>Sordariomycetidae</taxon>
        <taxon>Sordariales</taxon>
        <taxon>Lasiosphaeriaceae</taxon>
        <taxon>Cercophora</taxon>
    </lineage>
</organism>
<accession>A0AA40DGR7</accession>
<dbReference type="InterPro" id="IPR001853">
    <property type="entry name" value="DSBA-like_thioredoxin_dom"/>
</dbReference>
<feature type="compositionally biased region" description="Acidic residues" evidence="1">
    <location>
        <begin position="271"/>
        <end position="291"/>
    </location>
</feature>
<dbReference type="PANTHER" id="PTHR13887:SF41">
    <property type="entry name" value="THIOREDOXIN SUPERFAMILY PROTEIN"/>
    <property type="match status" value="1"/>
</dbReference>
<keyword evidence="4" id="KW-1185">Reference proteome</keyword>
<dbReference type="Gene3D" id="3.40.30.10">
    <property type="entry name" value="Glutaredoxin"/>
    <property type="match status" value="1"/>
</dbReference>
<feature type="compositionally biased region" description="Basic residues" evidence="1">
    <location>
        <begin position="141"/>
        <end position="151"/>
    </location>
</feature>
<dbReference type="InterPro" id="IPR036249">
    <property type="entry name" value="Thioredoxin-like_sf"/>
</dbReference>
<protein>
    <submittedName>
        <fullName evidence="3">Thioredoxin-like protein</fullName>
    </submittedName>
</protein>
<dbReference type="PANTHER" id="PTHR13887">
    <property type="entry name" value="GLUTATHIONE S-TRANSFERASE KAPPA"/>
    <property type="match status" value="1"/>
</dbReference>
<evidence type="ECO:0000259" key="2">
    <source>
        <dbReference type="Pfam" id="PF01323"/>
    </source>
</evidence>
<dbReference type="GO" id="GO:0016491">
    <property type="term" value="F:oxidoreductase activity"/>
    <property type="evidence" value="ECO:0007669"/>
    <property type="project" value="InterPro"/>
</dbReference>